<dbReference type="Gene3D" id="2.30.29.30">
    <property type="entry name" value="Pleckstrin-homology domain (PH domain)/Phosphotyrosine-binding domain (PTB)"/>
    <property type="match status" value="1"/>
</dbReference>
<dbReference type="EMBL" id="UYRU01072453">
    <property type="protein sequence ID" value="VDN22276.1"/>
    <property type="molecule type" value="Genomic_DNA"/>
</dbReference>
<dbReference type="PANTHER" id="PTHR23280:SF21">
    <property type="entry name" value="PROTEIN 4.1 HOMOLOG"/>
    <property type="match status" value="1"/>
</dbReference>
<accession>A0A3P7PW31</accession>
<gene>
    <name evidence="3" type="ORF">DILT_LOCUS14019</name>
</gene>
<feature type="domain" description="FERM C-terminal PH-like" evidence="2">
    <location>
        <begin position="2"/>
        <end position="104"/>
    </location>
</feature>
<dbReference type="AlphaFoldDB" id="A0A3P7PW31"/>
<sequence length="175" mass="20092">MQHFSWPYIVEMSHKGKEFTLTVRSPQPVNVDPVSGEATQKSAKPSSPVSKTGSRSRSRSKKPHGHVKDRVLTFKCAHPALAKRLYEVVIEHHAFYRLREPSGPRRSNLLPGFDTRKYHYSSRQRVFDENGSSLLRRPSSREATPKGHVRRVTAQRRPEQYGKLLSQEVLLHVFP</sequence>
<evidence type="ECO:0000313" key="3">
    <source>
        <dbReference type="EMBL" id="VDN22276.1"/>
    </source>
</evidence>
<evidence type="ECO:0000313" key="4">
    <source>
        <dbReference type="Proteomes" id="UP000281553"/>
    </source>
</evidence>
<dbReference type="InterPro" id="IPR018980">
    <property type="entry name" value="FERM_PH-like_C"/>
</dbReference>
<feature type="compositionally biased region" description="Basic residues" evidence="1">
    <location>
        <begin position="54"/>
        <end position="65"/>
    </location>
</feature>
<evidence type="ECO:0000256" key="1">
    <source>
        <dbReference type="SAM" id="MobiDB-lite"/>
    </source>
</evidence>
<dbReference type="SMART" id="SM01196">
    <property type="entry name" value="FERM_C"/>
    <property type="match status" value="1"/>
</dbReference>
<organism evidence="3 4">
    <name type="scientific">Dibothriocephalus latus</name>
    <name type="common">Fish tapeworm</name>
    <name type="synonym">Diphyllobothrium latum</name>
    <dbReference type="NCBI Taxonomy" id="60516"/>
    <lineage>
        <taxon>Eukaryota</taxon>
        <taxon>Metazoa</taxon>
        <taxon>Spiralia</taxon>
        <taxon>Lophotrochozoa</taxon>
        <taxon>Platyhelminthes</taxon>
        <taxon>Cestoda</taxon>
        <taxon>Eucestoda</taxon>
        <taxon>Diphyllobothriidea</taxon>
        <taxon>Diphyllobothriidae</taxon>
        <taxon>Dibothriocephalus</taxon>
    </lineage>
</organism>
<feature type="region of interest" description="Disordered" evidence="1">
    <location>
        <begin position="130"/>
        <end position="154"/>
    </location>
</feature>
<keyword evidence="4" id="KW-1185">Reference proteome</keyword>
<dbReference type="Proteomes" id="UP000281553">
    <property type="component" value="Unassembled WGS sequence"/>
</dbReference>
<dbReference type="InterPro" id="IPR011993">
    <property type="entry name" value="PH-like_dom_sf"/>
</dbReference>
<feature type="region of interest" description="Disordered" evidence="1">
    <location>
        <begin position="21"/>
        <end position="67"/>
    </location>
</feature>
<proteinExistence type="predicted"/>
<name>A0A3P7PW31_DIBLA</name>
<feature type="compositionally biased region" description="Polar residues" evidence="1">
    <location>
        <begin position="37"/>
        <end position="49"/>
    </location>
</feature>
<dbReference type="OrthoDB" id="6589456at2759"/>
<evidence type="ECO:0000259" key="2">
    <source>
        <dbReference type="SMART" id="SM01196"/>
    </source>
</evidence>
<protein>
    <recommendedName>
        <fullName evidence="2">FERM C-terminal PH-like domain-containing protein</fullName>
    </recommendedName>
</protein>
<dbReference type="Pfam" id="PF09380">
    <property type="entry name" value="FERM_C"/>
    <property type="match status" value="1"/>
</dbReference>
<dbReference type="PANTHER" id="PTHR23280">
    <property type="entry name" value="4.1 G PROTEIN"/>
    <property type="match status" value="1"/>
</dbReference>
<dbReference type="SUPFAM" id="SSF50729">
    <property type="entry name" value="PH domain-like"/>
    <property type="match status" value="1"/>
</dbReference>
<reference evidence="3 4" key="1">
    <citation type="submission" date="2018-11" db="EMBL/GenBank/DDBJ databases">
        <authorList>
            <consortium name="Pathogen Informatics"/>
        </authorList>
    </citation>
    <scope>NUCLEOTIDE SEQUENCE [LARGE SCALE GENOMIC DNA]</scope>
</reference>